<keyword evidence="3 7" id="KW-0456">Lyase</keyword>
<dbReference type="EC" id="4.1.2.4" evidence="7"/>
<comment type="subcellular location">
    <subcellularLocation>
        <location evidence="7">Cytoplasm</location>
    </subcellularLocation>
</comment>
<organism evidence="8 9">
    <name type="scientific">Candidatus Eisenbergiella merdavium</name>
    <dbReference type="NCBI Taxonomy" id="2838551"/>
    <lineage>
        <taxon>Bacteria</taxon>
        <taxon>Bacillati</taxon>
        <taxon>Bacillota</taxon>
        <taxon>Clostridia</taxon>
        <taxon>Lachnospirales</taxon>
        <taxon>Lachnospiraceae</taxon>
        <taxon>Eisenbergiella</taxon>
    </lineage>
</organism>
<dbReference type="InterPro" id="IPR002915">
    <property type="entry name" value="DeoC/FbaB/LacD_aldolase"/>
</dbReference>
<comment type="caution">
    <text evidence="8">The sequence shown here is derived from an EMBL/GenBank/DDBJ whole genome shotgun (WGS) entry which is preliminary data.</text>
</comment>
<protein>
    <recommendedName>
        <fullName evidence="7">Deoxyribose-phosphate aldolase</fullName>
        <shortName evidence="7">DERA</shortName>
        <ecNumber evidence="7">4.1.2.4</ecNumber>
    </recommendedName>
    <alternativeName>
        <fullName evidence="7">2-deoxy-D-ribose 5-phosphate aldolase</fullName>
    </alternativeName>
    <alternativeName>
        <fullName evidence="7">Phosphodeoxyriboaldolase</fullName>
        <shortName evidence="7">Deoxyriboaldolase</shortName>
    </alternativeName>
</protein>
<accession>A0A9D2NGQ6</accession>
<dbReference type="GO" id="GO:0016052">
    <property type="term" value="P:carbohydrate catabolic process"/>
    <property type="evidence" value="ECO:0007669"/>
    <property type="project" value="TreeGrafter"/>
</dbReference>
<keyword evidence="2 7" id="KW-0963">Cytoplasm</keyword>
<evidence type="ECO:0000256" key="1">
    <source>
        <dbReference type="ARBA" id="ARBA00010936"/>
    </source>
</evidence>
<evidence type="ECO:0000256" key="4">
    <source>
        <dbReference type="ARBA" id="ARBA00023270"/>
    </source>
</evidence>
<feature type="active site" description="Proton donor/acceptor" evidence="7">
    <location>
        <position position="181"/>
    </location>
</feature>
<feature type="active site" description="Proton donor/acceptor" evidence="7">
    <location>
        <position position="90"/>
    </location>
</feature>
<feature type="active site" description="Schiff-base intermediate with acetaldehyde" evidence="7">
    <location>
        <position position="152"/>
    </location>
</feature>
<dbReference type="GO" id="GO:0006018">
    <property type="term" value="P:2-deoxyribose 1-phosphate catabolic process"/>
    <property type="evidence" value="ECO:0007669"/>
    <property type="project" value="UniProtKB-UniRule"/>
</dbReference>
<dbReference type="NCBIfam" id="TIGR00126">
    <property type="entry name" value="deoC"/>
    <property type="match status" value="1"/>
</dbReference>
<dbReference type="InterPro" id="IPR028581">
    <property type="entry name" value="DeoC_typeI"/>
</dbReference>
<reference evidence="8" key="1">
    <citation type="journal article" date="2021" name="PeerJ">
        <title>Extensive microbial diversity within the chicken gut microbiome revealed by metagenomics and culture.</title>
        <authorList>
            <person name="Gilroy R."/>
            <person name="Ravi A."/>
            <person name="Getino M."/>
            <person name="Pursley I."/>
            <person name="Horton D.L."/>
            <person name="Alikhan N.F."/>
            <person name="Baker D."/>
            <person name="Gharbi K."/>
            <person name="Hall N."/>
            <person name="Watson M."/>
            <person name="Adriaenssens E.M."/>
            <person name="Foster-Nyarko E."/>
            <person name="Jarju S."/>
            <person name="Secka A."/>
            <person name="Antonio M."/>
            <person name="Oren A."/>
            <person name="Chaudhuri R.R."/>
            <person name="La Ragione R."/>
            <person name="Hildebrand F."/>
            <person name="Pallen M.J."/>
        </authorList>
    </citation>
    <scope>NUCLEOTIDE SEQUENCE</scope>
    <source>
        <strain evidence="8">USAMLcec2-132</strain>
    </source>
</reference>
<dbReference type="GO" id="GO:0005737">
    <property type="term" value="C:cytoplasm"/>
    <property type="evidence" value="ECO:0007669"/>
    <property type="project" value="UniProtKB-SubCell"/>
</dbReference>
<dbReference type="Pfam" id="PF01791">
    <property type="entry name" value="DeoC"/>
    <property type="match status" value="1"/>
</dbReference>
<dbReference type="SUPFAM" id="SSF51569">
    <property type="entry name" value="Aldolase"/>
    <property type="match status" value="1"/>
</dbReference>
<evidence type="ECO:0000313" key="9">
    <source>
        <dbReference type="Proteomes" id="UP000823891"/>
    </source>
</evidence>
<dbReference type="PANTHER" id="PTHR10889:SF1">
    <property type="entry name" value="DEOXYRIBOSE-PHOSPHATE ALDOLASE"/>
    <property type="match status" value="1"/>
</dbReference>
<dbReference type="PANTHER" id="PTHR10889">
    <property type="entry name" value="DEOXYRIBOSE-PHOSPHATE ALDOLASE"/>
    <property type="match status" value="1"/>
</dbReference>
<dbReference type="GO" id="GO:0009264">
    <property type="term" value="P:deoxyribonucleotide catabolic process"/>
    <property type="evidence" value="ECO:0007669"/>
    <property type="project" value="UniProtKB-UniRule"/>
</dbReference>
<dbReference type="SMART" id="SM01133">
    <property type="entry name" value="DeoC"/>
    <property type="match status" value="1"/>
</dbReference>
<reference evidence="8" key="2">
    <citation type="submission" date="2021-04" db="EMBL/GenBank/DDBJ databases">
        <authorList>
            <person name="Gilroy R."/>
        </authorList>
    </citation>
    <scope>NUCLEOTIDE SEQUENCE</scope>
    <source>
        <strain evidence="8">USAMLcec2-132</strain>
    </source>
</reference>
<dbReference type="Proteomes" id="UP000823891">
    <property type="component" value="Unassembled WGS sequence"/>
</dbReference>
<dbReference type="CDD" id="cd00959">
    <property type="entry name" value="DeoC"/>
    <property type="match status" value="1"/>
</dbReference>
<comment type="function">
    <text evidence="6 7">Catalyzes a reversible aldol reaction between acetaldehyde and D-glyceraldehyde 3-phosphate to generate 2-deoxy-D-ribose 5-phosphate.</text>
</comment>
<dbReference type="PIRSF" id="PIRSF001357">
    <property type="entry name" value="DeoC"/>
    <property type="match status" value="1"/>
</dbReference>
<gene>
    <name evidence="7 8" type="primary">deoC</name>
    <name evidence="8" type="ORF">H9761_14415</name>
</gene>
<dbReference type="InterPro" id="IPR013785">
    <property type="entry name" value="Aldolase_TIM"/>
</dbReference>
<name>A0A9D2NGQ6_9FIRM</name>
<evidence type="ECO:0000256" key="2">
    <source>
        <dbReference type="ARBA" id="ARBA00022490"/>
    </source>
</evidence>
<dbReference type="EMBL" id="DWWS01000050">
    <property type="protein sequence ID" value="HJC24873.1"/>
    <property type="molecule type" value="Genomic_DNA"/>
</dbReference>
<evidence type="ECO:0000256" key="5">
    <source>
        <dbReference type="ARBA" id="ARBA00048791"/>
    </source>
</evidence>
<dbReference type="Gene3D" id="3.20.20.70">
    <property type="entry name" value="Aldolase class I"/>
    <property type="match status" value="1"/>
</dbReference>
<dbReference type="FunFam" id="3.20.20.70:FF:000044">
    <property type="entry name" value="Deoxyribose-phosphate aldolase"/>
    <property type="match status" value="1"/>
</dbReference>
<dbReference type="HAMAP" id="MF_00114">
    <property type="entry name" value="DeoC_type1"/>
    <property type="match status" value="1"/>
</dbReference>
<dbReference type="GO" id="GO:0004139">
    <property type="term" value="F:deoxyribose-phosphate aldolase activity"/>
    <property type="evidence" value="ECO:0007669"/>
    <property type="project" value="UniProtKB-UniRule"/>
</dbReference>
<evidence type="ECO:0000256" key="7">
    <source>
        <dbReference type="HAMAP-Rule" id="MF_00114"/>
    </source>
</evidence>
<dbReference type="AlphaFoldDB" id="A0A9D2NGQ6"/>
<proteinExistence type="inferred from homology"/>
<evidence type="ECO:0000256" key="6">
    <source>
        <dbReference type="ARBA" id="ARBA00056337"/>
    </source>
</evidence>
<comment type="similarity">
    <text evidence="1 7">Belongs to the DeoC/FbaB aldolase family. DeoC type 1 subfamily.</text>
</comment>
<evidence type="ECO:0000256" key="3">
    <source>
        <dbReference type="ARBA" id="ARBA00023239"/>
    </source>
</evidence>
<sequence>MRSEEILQRVDHTLLKPDASWESIVRLCEEAEEYHTASVCIPPSFVKRVRERFEGLVICTVIGFPLGYSVTAVKAAEAAQAVSDGADEIDMVVNITDVKDHRYEAVEAEIRTVKEACQGRILKVIAETCYLTEEEKIAVCRAVTNAGADYIKTSTGFGTAGATIEDVRLFREHIGPKVRIKAAGGIRTKEALEAFLAEGCDRVGASCAVELFRTFRHGGKT</sequence>
<evidence type="ECO:0000313" key="8">
    <source>
        <dbReference type="EMBL" id="HJC24873.1"/>
    </source>
</evidence>
<dbReference type="InterPro" id="IPR011343">
    <property type="entry name" value="DeoC"/>
</dbReference>
<comment type="catalytic activity">
    <reaction evidence="5 7">
        <text>2-deoxy-D-ribose 5-phosphate = D-glyceraldehyde 3-phosphate + acetaldehyde</text>
        <dbReference type="Rhea" id="RHEA:12821"/>
        <dbReference type="ChEBI" id="CHEBI:15343"/>
        <dbReference type="ChEBI" id="CHEBI:59776"/>
        <dbReference type="ChEBI" id="CHEBI:62877"/>
        <dbReference type="EC" id="4.1.2.4"/>
    </reaction>
</comment>
<keyword evidence="4 7" id="KW-0704">Schiff base</keyword>
<comment type="pathway">
    <text evidence="7">Carbohydrate degradation; 2-deoxy-D-ribose 1-phosphate degradation; D-glyceraldehyde 3-phosphate and acetaldehyde from 2-deoxy-alpha-D-ribose 1-phosphate: step 2/2.</text>
</comment>